<reference evidence="1 2" key="1">
    <citation type="submission" date="2020-08" db="EMBL/GenBank/DDBJ databases">
        <title>Genomic Encyclopedia of Type Strains, Phase III (KMG-III): the genomes of soil and plant-associated and newly described type strains.</title>
        <authorList>
            <person name="Whitman W."/>
        </authorList>
    </citation>
    <scope>NUCLEOTIDE SEQUENCE [LARGE SCALE GENOMIC DNA]</scope>
    <source>
        <strain evidence="1 2">CECT 8803</strain>
    </source>
</reference>
<gene>
    <name evidence="1" type="ORF">FHR98_002314</name>
</gene>
<name>A0A839ST83_9PROT</name>
<accession>A0A839ST83</accession>
<dbReference type="EMBL" id="JACHXA010000006">
    <property type="protein sequence ID" value="MBB3066011.1"/>
    <property type="molecule type" value="Genomic_DNA"/>
</dbReference>
<sequence length="124" mass="14400">MRKKEILDAVQRLDEVALYELAADEMESGAIVKGLWLKAQVASRDDPEKARLEYLNLRVQALKDERVVSEIYGEQVSGESYEIDTRTGGRIFRNKKYYEIDRIAWANREGVYEDEFMPAPILKK</sequence>
<organism evidence="1 2">
    <name type="scientific">Limibacillus halophilus</name>
    <dbReference type="NCBI Taxonomy" id="1579333"/>
    <lineage>
        <taxon>Bacteria</taxon>
        <taxon>Pseudomonadati</taxon>
        <taxon>Pseudomonadota</taxon>
        <taxon>Alphaproteobacteria</taxon>
        <taxon>Rhodospirillales</taxon>
        <taxon>Rhodovibrionaceae</taxon>
        <taxon>Limibacillus</taxon>
    </lineage>
</organism>
<dbReference type="AlphaFoldDB" id="A0A839ST83"/>
<dbReference type="RefSeq" id="WP_183416832.1">
    <property type="nucleotide sequence ID" value="NZ_JACHXA010000006.1"/>
</dbReference>
<protein>
    <submittedName>
        <fullName evidence="1">Uncharacterized protein</fullName>
    </submittedName>
</protein>
<comment type="caution">
    <text evidence="1">The sequence shown here is derived from an EMBL/GenBank/DDBJ whole genome shotgun (WGS) entry which is preliminary data.</text>
</comment>
<evidence type="ECO:0000313" key="2">
    <source>
        <dbReference type="Proteomes" id="UP000581135"/>
    </source>
</evidence>
<proteinExistence type="predicted"/>
<keyword evidence="2" id="KW-1185">Reference proteome</keyword>
<dbReference type="Proteomes" id="UP000581135">
    <property type="component" value="Unassembled WGS sequence"/>
</dbReference>
<evidence type="ECO:0000313" key="1">
    <source>
        <dbReference type="EMBL" id="MBB3066011.1"/>
    </source>
</evidence>